<accession>A0ABV6NLZ8</accession>
<comment type="caution">
    <text evidence="3">The sequence shown here is derived from an EMBL/GenBank/DDBJ whole genome shotgun (WGS) entry which is preliminary data.</text>
</comment>
<dbReference type="Proteomes" id="UP001589833">
    <property type="component" value="Unassembled WGS sequence"/>
</dbReference>
<keyword evidence="1" id="KW-1133">Transmembrane helix</keyword>
<feature type="domain" description="DUF1468" evidence="2">
    <location>
        <begin position="11"/>
        <end position="163"/>
    </location>
</feature>
<evidence type="ECO:0000259" key="2">
    <source>
        <dbReference type="Pfam" id="PF07331"/>
    </source>
</evidence>
<dbReference type="Pfam" id="PF07331">
    <property type="entry name" value="TctB"/>
    <property type="match status" value="1"/>
</dbReference>
<evidence type="ECO:0000313" key="4">
    <source>
        <dbReference type="Proteomes" id="UP001589833"/>
    </source>
</evidence>
<gene>
    <name evidence="3" type="ORF">ACFFH4_19590</name>
</gene>
<dbReference type="InterPro" id="IPR009936">
    <property type="entry name" value="DUF1468"/>
</dbReference>
<evidence type="ECO:0000256" key="1">
    <source>
        <dbReference type="SAM" id="Phobius"/>
    </source>
</evidence>
<sequence>MLTKWRANQKIAIILFVFSVGYLIMSFQIPNFSIPRPIDSDLFPKVLGFLMAFLSIVLFFEKDKGEEESLLDDSEDMGEQPEETKEVSYWKKPQTQIVVTLLILIVYVSLFELAGFVLSTLGLLFFLTLYYGYRRHVVNAVVSVVVSFGFYLLMTKGLGVYLPAGWLPL</sequence>
<organism evidence="3 4">
    <name type="scientific">Halalkalibacter alkalisediminis</name>
    <dbReference type="NCBI Taxonomy" id="935616"/>
    <lineage>
        <taxon>Bacteria</taxon>
        <taxon>Bacillati</taxon>
        <taxon>Bacillota</taxon>
        <taxon>Bacilli</taxon>
        <taxon>Bacillales</taxon>
        <taxon>Bacillaceae</taxon>
        <taxon>Halalkalibacter</taxon>
    </lineage>
</organism>
<dbReference type="EMBL" id="JBHLTR010000054">
    <property type="protein sequence ID" value="MFC0561153.1"/>
    <property type="molecule type" value="Genomic_DNA"/>
</dbReference>
<name>A0ABV6NLZ8_9BACI</name>
<keyword evidence="1" id="KW-0472">Membrane</keyword>
<keyword evidence="1" id="KW-0812">Transmembrane</keyword>
<keyword evidence="4" id="KW-1185">Reference proteome</keyword>
<feature type="transmembrane region" description="Helical" evidence="1">
    <location>
        <begin position="98"/>
        <end position="131"/>
    </location>
</feature>
<reference evidence="3 4" key="1">
    <citation type="submission" date="2024-09" db="EMBL/GenBank/DDBJ databases">
        <authorList>
            <person name="Sun Q."/>
            <person name="Mori K."/>
        </authorList>
    </citation>
    <scope>NUCLEOTIDE SEQUENCE [LARGE SCALE GENOMIC DNA]</scope>
    <source>
        <strain evidence="3 4">NCAIM B.02301</strain>
    </source>
</reference>
<feature type="transmembrane region" description="Helical" evidence="1">
    <location>
        <begin position="137"/>
        <end position="154"/>
    </location>
</feature>
<dbReference type="RefSeq" id="WP_273842540.1">
    <property type="nucleotide sequence ID" value="NZ_JAQQWT010000005.1"/>
</dbReference>
<evidence type="ECO:0000313" key="3">
    <source>
        <dbReference type="EMBL" id="MFC0561153.1"/>
    </source>
</evidence>
<feature type="transmembrane region" description="Helical" evidence="1">
    <location>
        <begin position="12"/>
        <end position="30"/>
    </location>
</feature>
<proteinExistence type="predicted"/>
<protein>
    <submittedName>
        <fullName evidence="3">Tripartite tricarboxylate transporter TctB family protein</fullName>
    </submittedName>
</protein>